<proteinExistence type="predicted"/>
<evidence type="ECO:0000313" key="1">
    <source>
        <dbReference type="EMBL" id="VIO73198.1"/>
    </source>
</evidence>
<protein>
    <submittedName>
        <fullName evidence="1">Uncharacterized protein</fullName>
    </submittedName>
</protein>
<evidence type="ECO:0000313" key="2">
    <source>
        <dbReference type="Proteomes" id="UP000328092"/>
    </source>
</evidence>
<dbReference type="Proteomes" id="UP000328092">
    <property type="component" value="Unassembled WGS sequence"/>
</dbReference>
<keyword evidence="2" id="KW-1185">Reference proteome</keyword>
<organism evidence="1 2">
    <name type="scientific">Bradyrhizobium ivorense</name>
    <dbReference type="NCBI Taxonomy" id="2511166"/>
    <lineage>
        <taxon>Bacteria</taxon>
        <taxon>Pseudomonadati</taxon>
        <taxon>Pseudomonadota</taxon>
        <taxon>Alphaproteobacteria</taxon>
        <taxon>Hyphomicrobiales</taxon>
        <taxon>Nitrobacteraceae</taxon>
        <taxon>Bradyrhizobium</taxon>
    </lineage>
</organism>
<gene>
    <name evidence="1" type="ORF">CI1B_48020</name>
</gene>
<accession>A0A508TGE0</accession>
<sequence>MDAVFLGLILPLTTACTGFSCRVFRGKTVELGHA</sequence>
<reference evidence="1" key="1">
    <citation type="submission" date="2019-02" db="EMBL/GenBank/DDBJ databases">
        <authorList>
            <person name="Pothier F.J."/>
        </authorList>
    </citation>
    <scope>NUCLEOTIDE SEQUENCE</scope>
    <source>
        <strain evidence="1">CI-1B</strain>
    </source>
</reference>
<name>A0A508TGE0_9BRAD</name>
<dbReference type="EMBL" id="CAADFC020000016">
    <property type="protein sequence ID" value="VIO73198.1"/>
    <property type="molecule type" value="Genomic_DNA"/>
</dbReference>
<comment type="caution">
    <text evidence="1">The sequence shown here is derived from an EMBL/GenBank/DDBJ whole genome shotgun (WGS) entry which is preliminary data.</text>
</comment>
<dbReference type="AlphaFoldDB" id="A0A508TGE0"/>